<feature type="non-terminal residue" evidence="1">
    <location>
        <position position="1"/>
    </location>
</feature>
<dbReference type="AlphaFoldDB" id="A0A8T8S9H7"/>
<dbReference type="SUPFAM" id="SSF53901">
    <property type="entry name" value="Thiolase-like"/>
    <property type="match status" value="1"/>
</dbReference>
<dbReference type="InterPro" id="IPR016039">
    <property type="entry name" value="Thiolase-like"/>
</dbReference>
<sequence length="67" mass="7454">QESIYGLLMMQEKFIGESAHITELDPEFEGVPVVRKRIDNAKIDTVLSNSFGFGGTNATLVFQRHNG</sequence>
<proteinExistence type="predicted"/>
<evidence type="ECO:0008006" key="3">
    <source>
        <dbReference type="Google" id="ProtNLM"/>
    </source>
</evidence>
<protein>
    <recommendedName>
        <fullName evidence="3">Beta-ketoacyl-[acyl-carrier-protein] synthase I</fullName>
    </recommendedName>
</protein>
<accession>A0A8T8S9H7</accession>
<dbReference type="Proteomes" id="UP000077671">
    <property type="component" value="Unassembled WGS sequence"/>
</dbReference>
<comment type="caution">
    <text evidence="1">The sequence shown here is derived from an EMBL/GenBank/DDBJ whole genome shotgun (WGS) entry which is preliminary data.</text>
</comment>
<gene>
    <name evidence="1" type="ORF">A4X03_0g9732</name>
</gene>
<dbReference type="GO" id="GO:0016746">
    <property type="term" value="F:acyltransferase activity"/>
    <property type="evidence" value="ECO:0007669"/>
    <property type="project" value="InterPro"/>
</dbReference>
<evidence type="ECO:0000313" key="1">
    <source>
        <dbReference type="EMBL" id="KAE8235570.1"/>
    </source>
</evidence>
<reference evidence="1" key="2">
    <citation type="journal article" date="2019" name="IMA Fungus">
        <title>Genome sequencing and comparison of five Tilletia species to identify candidate genes for the detection of regulated species infecting wheat.</title>
        <authorList>
            <person name="Nguyen H.D.T."/>
            <person name="Sultana T."/>
            <person name="Kesanakurti P."/>
            <person name="Hambleton S."/>
        </authorList>
    </citation>
    <scope>NUCLEOTIDE SEQUENCE</scope>
    <source>
        <strain evidence="1">DAOMC 238032</strain>
    </source>
</reference>
<dbReference type="EMBL" id="LWDD02004224">
    <property type="protein sequence ID" value="KAE8235570.1"/>
    <property type="molecule type" value="Genomic_DNA"/>
</dbReference>
<dbReference type="Gene3D" id="3.40.47.10">
    <property type="match status" value="1"/>
</dbReference>
<name>A0A8T8S9H7_9BASI</name>
<evidence type="ECO:0000313" key="2">
    <source>
        <dbReference type="Proteomes" id="UP000077671"/>
    </source>
</evidence>
<reference evidence="1" key="1">
    <citation type="submission" date="2016-04" db="EMBL/GenBank/DDBJ databases">
        <authorList>
            <person name="Nguyen H.D."/>
            <person name="Kesanakurti P."/>
            <person name="Cullis J."/>
            <person name="Levesque C.A."/>
            <person name="Hambleton S."/>
        </authorList>
    </citation>
    <scope>NUCLEOTIDE SEQUENCE</scope>
    <source>
        <strain evidence="1">DAOMC 238032</strain>
    </source>
</reference>
<organism evidence="1 2">
    <name type="scientific">Tilletia caries</name>
    <name type="common">wheat bunt fungus</name>
    <dbReference type="NCBI Taxonomy" id="13290"/>
    <lineage>
        <taxon>Eukaryota</taxon>
        <taxon>Fungi</taxon>
        <taxon>Dikarya</taxon>
        <taxon>Basidiomycota</taxon>
        <taxon>Ustilaginomycotina</taxon>
        <taxon>Exobasidiomycetes</taxon>
        <taxon>Tilletiales</taxon>
        <taxon>Tilletiaceae</taxon>
        <taxon>Tilletia</taxon>
    </lineage>
</organism>